<sequence length="561" mass="63890">MVSLGSLPPEIVLEIINNLTSASDLISLSLQCRSLSKLAAAHLQLVRLFYRVRLSNCPENRDVYQFFLSVFRNRLLGLYAEHLKINISIPGLFPLARRIITDGDWDGVEHPVIVDMIREIDYWASEITKQIGMEDSFEGWSASTPSFMEEMMMSLLKGEHELQSDNRSIFGEQAFFFSALSLLPVVFPNIKYLEFSPNDFGPVLVLFRIINESARSKWLQNLQHVSVIGSACGLDYPTLEFLQSCHMLSSLRTIRVENFTISQQDTTDYEHPPYVRLLMDRAVESNISKIHLIQSNIPSELLTPILKPPKALEEFKYSTTEQYTRYETQGCIKPTILGDDLRQHKSTLRVLDIDADECDRCYYRGRRNNGCESIIPVSSVTSGPATDPPVKIAAARDDPTSERGTSPALRVASSIGSLHDFTALTHLSIGIKFLLGPDKPEMIFADYWEENYPENEEQWRQQQVWRYNSPLTATPRPMTLSLPFLSSPPSPARRRLIDRLPPKLEFLCIRGFKRAEARERWTSMISEFMARKAECFPRLKQVVGIMEYIPRGGPVVSNGEE</sequence>
<organism evidence="3 4">
    <name type="scientific">Emergomyces africanus</name>
    <dbReference type="NCBI Taxonomy" id="1955775"/>
    <lineage>
        <taxon>Eukaryota</taxon>
        <taxon>Fungi</taxon>
        <taxon>Dikarya</taxon>
        <taxon>Ascomycota</taxon>
        <taxon>Pezizomycotina</taxon>
        <taxon>Eurotiomycetes</taxon>
        <taxon>Eurotiomycetidae</taxon>
        <taxon>Onygenales</taxon>
        <taxon>Ajellomycetaceae</taxon>
        <taxon>Emergomyces</taxon>
    </lineage>
</organism>
<dbReference type="OrthoDB" id="4188687at2759"/>
<proteinExistence type="predicted"/>
<dbReference type="Proteomes" id="UP000091918">
    <property type="component" value="Unassembled WGS sequence"/>
</dbReference>
<evidence type="ECO:0000313" key="3">
    <source>
        <dbReference type="EMBL" id="OAX82062.1"/>
    </source>
</evidence>
<gene>
    <name evidence="3" type="ORF">ACJ72_03590</name>
</gene>
<dbReference type="SUPFAM" id="SSF81383">
    <property type="entry name" value="F-box domain"/>
    <property type="match status" value="1"/>
</dbReference>
<keyword evidence="4" id="KW-1185">Reference proteome</keyword>
<dbReference type="InterPro" id="IPR001810">
    <property type="entry name" value="F-box_dom"/>
</dbReference>
<dbReference type="PROSITE" id="PS50181">
    <property type="entry name" value="FBOX"/>
    <property type="match status" value="1"/>
</dbReference>
<dbReference type="AlphaFoldDB" id="A0A1B7NZ57"/>
<accession>A0A1B7NZ57</accession>
<name>A0A1B7NZ57_9EURO</name>
<evidence type="ECO:0000259" key="2">
    <source>
        <dbReference type="PROSITE" id="PS50181"/>
    </source>
</evidence>
<feature type="region of interest" description="Disordered" evidence="1">
    <location>
        <begin position="380"/>
        <end position="407"/>
    </location>
</feature>
<reference evidence="3 4" key="1">
    <citation type="submission" date="2015-07" db="EMBL/GenBank/DDBJ databases">
        <title>Emmonsia species relationships and genome sequence.</title>
        <authorList>
            <person name="Cuomo C.A."/>
            <person name="Schwartz I.S."/>
            <person name="Kenyon C."/>
            <person name="de Hoog G.S."/>
            <person name="Govender N.P."/>
            <person name="Botha A."/>
            <person name="Moreno L."/>
            <person name="de Vries M."/>
            <person name="Munoz J.F."/>
            <person name="Stielow J.B."/>
        </authorList>
    </citation>
    <scope>NUCLEOTIDE SEQUENCE [LARGE SCALE GENOMIC DNA]</scope>
    <source>
        <strain evidence="3 4">CBS 136260</strain>
    </source>
</reference>
<dbReference type="CDD" id="cd09917">
    <property type="entry name" value="F-box_SF"/>
    <property type="match status" value="1"/>
</dbReference>
<evidence type="ECO:0000256" key="1">
    <source>
        <dbReference type="SAM" id="MobiDB-lite"/>
    </source>
</evidence>
<dbReference type="InterPro" id="IPR036047">
    <property type="entry name" value="F-box-like_dom_sf"/>
</dbReference>
<protein>
    <recommendedName>
        <fullName evidence="2">F-box domain-containing protein</fullName>
    </recommendedName>
</protein>
<dbReference type="STRING" id="1658172.A0A1B7NZ57"/>
<comment type="caution">
    <text evidence="3">The sequence shown here is derived from an EMBL/GenBank/DDBJ whole genome shotgun (WGS) entry which is preliminary data.</text>
</comment>
<dbReference type="EMBL" id="LGUA01000363">
    <property type="protein sequence ID" value="OAX82062.1"/>
    <property type="molecule type" value="Genomic_DNA"/>
</dbReference>
<feature type="domain" description="F-box" evidence="2">
    <location>
        <begin position="1"/>
        <end position="52"/>
    </location>
</feature>
<evidence type="ECO:0000313" key="4">
    <source>
        <dbReference type="Proteomes" id="UP000091918"/>
    </source>
</evidence>